<comment type="function">
    <text evidence="6">Also exhibits azoreductase activity. Catalyzes the reductive cleavage of the azo bond in aromatic azo compounds to the corresponding amines.</text>
</comment>
<comment type="similarity">
    <text evidence="6">Belongs to the azoreductase type 1 family.</text>
</comment>
<keyword evidence="9" id="KW-1185">Reference proteome</keyword>
<evidence type="ECO:0000313" key="9">
    <source>
        <dbReference type="Proteomes" id="UP000316851"/>
    </source>
</evidence>
<dbReference type="Gene3D" id="3.40.50.360">
    <property type="match status" value="1"/>
</dbReference>
<comment type="catalytic activity">
    <reaction evidence="6">
        <text>2 a quinone + NADH + H(+) = 2 a 1,4-benzosemiquinone + NAD(+)</text>
        <dbReference type="Rhea" id="RHEA:65952"/>
        <dbReference type="ChEBI" id="CHEBI:15378"/>
        <dbReference type="ChEBI" id="CHEBI:57540"/>
        <dbReference type="ChEBI" id="CHEBI:57945"/>
        <dbReference type="ChEBI" id="CHEBI:132124"/>
        <dbReference type="ChEBI" id="CHEBI:134225"/>
    </reaction>
</comment>
<organism evidence="8 9">
    <name type="scientific">Metamycoplasma neophronis</name>
    <dbReference type="NCBI Taxonomy" id="872983"/>
    <lineage>
        <taxon>Bacteria</taxon>
        <taxon>Bacillati</taxon>
        <taxon>Mycoplasmatota</taxon>
        <taxon>Mycoplasmoidales</taxon>
        <taxon>Metamycoplasmataceae</taxon>
        <taxon>Metamycoplasma</taxon>
    </lineage>
</organism>
<dbReference type="InterPro" id="IPR023048">
    <property type="entry name" value="NADH:quinone_OxRdtase_FMN_depd"/>
</dbReference>
<name>A0ABY2YZ94_9BACT</name>
<dbReference type="Pfam" id="PF02525">
    <property type="entry name" value="Flavodoxin_2"/>
    <property type="match status" value="1"/>
</dbReference>
<reference evidence="8" key="1">
    <citation type="submission" date="2019-06" db="EMBL/GenBank/DDBJ databases">
        <title>Mycoplasma neophronis type strain whole genome sequence.</title>
        <authorList>
            <person name="Spergser J."/>
        </authorList>
    </citation>
    <scope>NUCLEOTIDE SEQUENCE [LARGE SCALE GENOMIC DNA]</scope>
    <source>
        <strain evidence="8">DSM 24097</strain>
    </source>
</reference>
<evidence type="ECO:0000259" key="7">
    <source>
        <dbReference type="Pfam" id="PF02525"/>
    </source>
</evidence>
<dbReference type="InterPro" id="IPR003680">
    <property type="entry name" value="Flavodoxin_fold"/>
</dbReference>
<dbReference type="NCBIfam" id="NF002370">
    <property type="entry name" value="PRK01355.1"/>
    <property type="match status" value="1"/>
</dbReference>
<evidence type="ECO:0000313" key="8">
    <source>
        <dbReference type="EMBL" id="TPR53356.1"/>
    </source>
</evidence>
<accession>A0ABY2YZ94</accession>
<dbReference type="PANTHER" id="PTHR43741">
    <property type="entry name" value="FMN-DEPENDENT NADH-AZOREDUCTASE 1"/>
    <property type="match status" value="1"/>
</dbReference>
<dbReference type="HAMAP" id="MF_01216">
    <property type="entry name" value="Azoreductase_type1"/>
    <property type="match status" value="1"/>
</dbReference>
<dbReference type="RefSeq" id="WP_140915011.1">
    <property type="nucleotide sequence ID" value="NZ_VHHP01000008.1"/>
</dbReference>
<dbReference type="InterPro" id="IPR029039">
    <property type="entry name" value="Flavoprotein-like_sf"/>
</dbReference>
<comment type="subunit">
    <text evidence="6">Homodimer.</text>
</comment>
<keyword evidence="4 6" id="KW-0520">NAD</keyword>
<gene>
    <name evidence="6" type="primary">azoR</name>
    <name evidence="8" type="ORF">FJR74_02765</name>
</gene>
<dbReference type="PANTHER" id="PTHR43741:SF4">
    <property type="entry name" value="FMN-DEPENDENT NADH:QUINONE OXIDOREDUCTASE"/>
    <property type="match status" value="1"/>
</dbReference>
<evidence type="ECO:0000256" key="3">
    <source>
        <dbReference type="ARBA" id="ARBA00023002"/>
    </source>
</evidence>
<dbReference type="EMBL" id="VHHP01000008">
    <property type="protein sequence ID" value="TPR53356.1"/>
    <property type="molecule type" value="Genomic_DNA"/>
</dbReference>
<evidence type="ECO:0000256" key="2">
    <source>
        <dbReference type="ARBA" id="ARBA00022643"/>
    </source>
</evidence>
<feature type="binding site" evidence="6">
    <location>
        <position position="10"/>
    </location>
    <ligand>
        <name>FMN</name>
        <dbReference type="ChEBI" id="CHEBI:58210"/>
    </ligand>
</feature>
<comment type="caution">
    <text evidence="8">The sequence shown here is derived from an EMBL/GenBank/DDBJ whole genome shotgun (WGS) entry which is preliminary data.</text>
</comment>
<dbReference type="SUPFAM" id="SSF52218">
    <property type="entry name" value="Flavoproteins"/>
    <property type="match status" value="1"/>
</dbReference>
<keyword evidence="3 6" id="KW-0560">Oxidoreductase</keyword>
<evidence type="ECO:0000256" key="1">
    <source>
        <dbReference type="ARBA" id="ARBA00022630"/>
    </source>
</evidence>
<sequence length="199" mass="22453">MKKILVLYGSPMPRETSISTILMDYFVKEYQESHPEDEIISLDLNMEPMSTLPLTSANLGSFYNEELSDKYINLLKSVDKVIMNAPMINFNVPATVKNFFDRISVANKTFSYKYAKNGSSIGLLDHLKIQIIATQGAPLGWYPWASHVNYLEGIWNFLGAKVNPTVLLDGVKAEPLNTKSKQELLELKKNELASLAKEF</sequence>
<keyword evidence="2 6" id="KW-0288">FMN</keyword>
<dbReference type="InterPro" id="IPR050104">
    <property type="entry name" value="FMN-dep_NADH:Q_OxRdtase_AzoR1"/>
</dbReference>
<evidence type="ECO:0000256" key="6">
    <source>
        <dbReference type="HAMAP-Rule" id="MF_01216"/>
    </source>
</evidence>
<comment type="function">
    <text evidence="6">Quinone reductase that provides resistance to thiol-specific stress caused by electrophilic quinones.</text>
</comment>
<comment type="cofactor">
    <cofactor evidence="6">
        <name>FMN</name>
        <dbReference type="ChEBI" id="CHEBI:58210"/>
    </cofactor>
    <text evidence="6">Binds 1 FMN per subunit.</text>
</comment>
<evidence type="ECO:0000256" key="5">
    <source>
        <dbReference type="ARBA" id="ARBA00048542"/>
    </source>
</evidence>
<feature type="binding site" evidence="6">
    <location>
        <begin position="17"/>
        <end position="19"/>
    </location>
    <ligand>
        <name>FMN</name>
        <dbReference type="ChEBI" id="CHEBI:58210"/>
    </ligand>
</feature>
<evidence type="ECO:0000256" key="4">
    <source>
        <dbReference type="ARBA" id="ARBA00023027"/>
    </source>
</evidence>
<comment type="catalytic activity">
    <reaction evidence="5">
        <text>N,N-dimethyl-1,4-phenylenediamine + anthranilate + 2 NAD(+) = 2-(4-dimethylaminophenyl)diazenylbenzoate + 2 NADH + 2 H(+)</text>
        <dbReference type="Rhea" id="RHEA:55872"/>
        <dbReference type="ChEBI" id="CHEBI:15378"/>
        <dbReference type="ChEBI" id="CHEBI:15783"/>
        <dbReference type="ChEBI" id="CHEBI:16567"/>
        <dbReference type="ChEBI" id="CHEBI:57540"/>
        <dbReference type="ChEBI" id="CHEBI:57945"/>
        <dbReference type="ChEBI" id="CHEBI:71579"/>
        <dbReference type="EC" id="1.7.1.17"/>
    </reaction>
    <physiologicalReaction direction="right-to-left" evidence="5">
        <dbReference type="Rhea" id="RHEA:55874"/>
    </physiologicalReaction>
</comment>
<protein>
    <recommendedName>
        <fullName evidence="6">FMN dependent NADH:quinone oxidoreductase</fullName>
        <ecNumber evidence="6">1.6.5.-</ecNumber>
    </recommendedName>
    <alternativeName>
        <fullName evidence="6">Azo-dye reductase</fullName>
    </alternativeName>
    <alternativeName>
        <fullName evidence="6">FMN-dependent NADH-azo compound oxidoreductase</fullName>
    </alternativeName>
    <alternativeName>
        <fullName evidence="6">FMN-dependent NADH-azoreductase</fullName>
        <ecNumber evidence="6">1.7.1.17</ecNumber>
    </alternativeName>
</protein>
<dbReference type="EC" id="1.6.5.-" evidence="6"/>
<comment type="caution">
    <text evidence="6">Lacks conserved residue(s) required for the propagation of feature annotation.</text>
</comment>
<keyword evidence="1 6" id="KW-0285">Flavoprotein</keyword>
<dbReference type="EC" id="1.7.1.17" evidence="6"/>
<feature type="domain" description="Flavodoxin-like fold" evidence="7">
    <location>
        <begin position="2"/>
        <end position="184"/>
    </location>
</feature>
<dbReference type="Proteomes" id="UP000316851">
    <property type="component" value="Unassembled WGS sequence"/>
</dbReference>
<proteinExistence type="inferred from homology"/>